<feature type="region of interest" description="Disordered" evidence="1">
    <location>
        <begin position="171"/>
        <end position="202"/>
    </location>
</feature>
<accession>A0A836L125</accession>
<dbReference type="Proteomes" id="UP000674179">
    <property type="component" value="Chromosome 8"/>
</dbReference>
<dbReference type="KEGG" id="lenr:94175193"/>
<dbReference type="AlphaFoldDB" id="A0A836L125"/>
<protein>
    <submittedName>
        <fullName evidence="2">Uncharacterized protein</fullName>
    </submittedName>
</protein>
<dbReference type="OrthoDB" id="266527at2759"/>
<keyword evidence="3" id="KW-1185">Reference proteome</keyword>
<proteinExistence type="predicted"/>
<dbReference type="RefSeq" id="XP_067695342.1">
    <property type="nucleotide sequence ID" value="XM_067839683.1"/>
</dbReference>
<gene>
    <name evidence="2" type="ORF">CUR178_08048</name>
</gene>
<feature type="region of interest" description="Disordered" evidence="1">
    <location>
        <begin position="94"/>
        <end position="122"/>
    </location>
</feature>
<evidence type="ECO:0000313" key="3">
    <source>
        <dbReference type="Proteomes" id="UP000674179"/>
    </source>
</evidence>
<feature type="region of interest" description="Disordered" evidence="1">
    <location>
        <begin position="65"/>
        <end position="84"/>
    </location>
</feature>
<dbReference type="GeneID" id="94175193"/>
<dbReference type="EMBL" id="JAFHKP010000008">
    <property type="protein sequence ID" value="KAG5485078.1"/>
    <property type="molecule type" value="Genomic_DNA"/>
</dbReference>
<comment type="caution">
    <text evidence="2">The sequence shown here is derived from an EMBL/GenBank/DDBJ whole genome shotgun (WGS) entry which is preliminary data.</text>
</comment>
<organism evidence="2 3">
    <name type="scientific">Leishmania enriettii</name>
    <dbReference type="NCBI Taxonomy" id="5663"/>
    <lineage>
        <taxon>Eukaryota</taxon>
        <taxon>Discoba</taxon>
        <taxon>Euglenozoa</taxon>
        <taxon>Kinetoplastea</taxon>
        <taxon>Metakinetoplastina</taxon>
        <taxon>Trypanosomatida</taxon>
        <taxon>Trypanosomatidae</taxon>
        <taxon>Leishmaniinae</taxon>
        <taxon>Leishmania</taxon>
    </lineage>
</organism>
<name>A0A836L125_LEIEN</name>
<evidence type="ECO:0000256" key="1">
    <source>
        <dbReference type="SAM" id="MobiDB-lite"/>
    </source>
</evidence>
<feature type="compositionally biased region" description="Basic and acidic residues" evidence="1">
    <location>
        <begin position="65"/>
        <end position="77"/>
    </location>
</feature>
<evidence type="ECO:0000313" key="2">
    <source>
        <dbReference type="EMBL" id="KAG5485078.1"/>
    </source>
</evidence>
<reference evidence="2 3" key="1">
    <citation type="submission" date="2021-02" db="EMBL/GenBank/DDBJ databases">
        <title>Leishmania (Mundinia) enrietti genome sequencing and assembly.</title>
        <authorList>
            <person name="Almutairi H."/>
            <person name="Gatherer D."/>
        </authorList>
    </citation>
    <scope>NUCLEOTIDE SEQUENCE [LARGE SCALE GENOMIC DNA]</scope>
    <source>
        <strain evidence="2">CUR178</strain>
    </source>
</reference>
<sequence>MPPGLRQLHACAGLALPSGIGQQPQPLATRTVCRLLKTRHGSCAAANGDRPAAALTAEELLHANEDYTDTRDGRSGHDGGAGGAAEEEVVVFAPPPAAPDGRSARARGPSDGEAAGTFRRHLRPYEEEDYSVTAATVTAAAAEFPPRRGRGSAAELSSSIWSWSADRAASRPHLSAGDGQMAQAEGESDGDTSEYHSDTCASSHPSLQVKRCWEASPAPETRAASTRGFEGRCKAVSAVKRCVAAAEVSRAPHASAEEHTRPSPLLLLPLAPAPARRGDATPAMLRSWTERCGRRESGVDDDTPFSCTTTRATFATIDNSAREDGRSRGLKGALVEREVRSAVSASDLQLVIPGHFSVQRGGNGADDGEMLRHRFLTTAPSSSSGRWTAALAHGDSGKFSSDACCSIAPRYRRHARYMAMRDLWSAPSPTASVTPTTSSTAFLQLFTSSPLSHSAVYEVDAEATSRMWSIIMAYYAAHHAPQALRRTPL</sequence>